<evidence type="ECO:0000256" key="1">
    <source>
        <dbReference type="ARBA" id="ARBA00009684"/>
    </source>
</evidence>
<dbReference type="InterPro" id="IPR014721">
    <property type="entry name" value="Ribsml_uS5_D2-typ_fold_subgr"/>
</dbReference>
<dbReference type="NCBIfam" id="TIGR00154">
    <property type="entry name" value="ispE"/>
    <property type="match status" value="1"/>
</dbReference>
<dbReference type="HAMAP" id="MF_00061">
    <property type="entry name" value="IspE"/>
    <property type="match status" value="1"/>
</dbReference>
<dbReference type="Pfam" id="PF00288">
    <property type="entry name" value="GHMP_kinases_N"/>
    <property type="match status" value="1"/>
</dbReference>
<name>A0ABN6HF86_9BACT</name>
<dbReference type="InterPro" id="IPR036554">
    <property type="entry name" value="GHMP_kinase_C_sf"/>
</dbReference>
<comment type="catalytic activity">
    <reaction evidence="9">
        <text>4-CDP-2-C-methyl-D-erythritol + ATP = 4-CDP-2-C-methyl-D-erythritol 2-phosphate + ADP + H(+)</text>
        <dbReference type="Rhea" id="RHEA:18437"/>
        <dbReference type="ChEBI" id="CHEBI:15378"/>
        <dbReference type="ChEBI" id="CHEBI:30616"/>
        <dbReference type="ChEBI" id="CHEBI:57823"/>
        <dbReference type="ChEBI" id="CHEBI:57919"/>
        <dbReference type="ChEBI" id="CHEBI:456216"/>
        <dbReference type="EC" id="2.7.1.148"/>
    </reaction>
</comment>
<evidence type="ECO:0000256" key="2">
    <source>
        <dbReference type="ARBA" id="ARBA00012052"/>
    </source>
</evidence>
<comment type="similarity">
    <text evidence="1 9">Belongs to the GHMP kinase family. IspE subfamily.</text>
</comment>
<dbReference type="Proteomes" id="UP001374893">
    <property type="component" value="Chromosome"/>
</dbReference>
<comment type="pathway">
    <text evidence="9">Isoprenoid biosynthesis; isopentenyl diphosphate biosynthesis via DXP pathway; isopentenyl diphosphate from 1-deoxy-D-xylulose 5-phosphate: step 3/6.</text>
</comment>
<proteinExistence type="inferred from homology"/>
<keyword evidence="7 9" id="KW-0067">ATP-binding</keyword>
<accession>A0ABN6HF86</accession>
<gene>
    <name evidence="9 12" type="primary">ispE</name>
    <name evidence="12" type="ORF">HAHE_41060</name>
</gene>
<dbReference type="InterPro" id="IPR004424">
    <property type="entry name" value="IspE"/>
</dbReference>
<evidence type="ECO:0000256" key="4">
    <source>
        <dbReference type="ARBA" id="ARBA00022679"/>
    </source>
</evidence>
<dbReference type="Gene3D" id="3.30.70.890">
    <property type="entry name" value="GHMP kinase, C-terminal domain"/>
    <property type="match status" value="1"/>
</dbReference>
<evidence type="ECO:0000313" key="13">
    <source>
        <dbReference type="Proteomes" id="UP001374893"/>
    </source>
</evidence>
<dbReference type="PANTHER" id="PTHR43527:SF2">
    <property type="entry name" value="4-DIPHOSPHOCYTIDYL-2-C-METHYL-D-ERYTHRITOL KINASE, CHLOROPLASTIC"/>
    <property type="match status" value="1"/>
</dbReference>
<evidence type="ECO:0000313" key="12">
    <source>
        <dbReference type="EMBL" id="BCX50198.1"/>
    </source>
</evidence>
<evidence type="ECO:0000256" key="3">
    <source>
        <dbReference type="ARBA" id="ARBA00017473"/>
    </source>
</evidence>
<keyword evidence="6 9" id="KW-0418">Kinase</keyword>
<comment type="function">
    <text evidence="9">Catalyzes the phosphorylation of the position 2 hydroxy group of 4-diphosphocytidyl-2C-methyl-D-erythritol.</text>
</comment>
<evidence type="ECO:0000256" key="5">
    <source>
        <dbReference type="ARBA" id="ARBA00022741"/>
    </source>
</evidence>
<evidence type="ECO:0000256" key="9">
    <source>
        <dbReference type="HAMAP-Rule" id="MF_00061"/>
    </source>
</evidence>
<sequence>MIGGVTVEAPAKLNLSLRVIRRRDDGFHEIDSVMVTLPGLHDRITITGADEDRFECDEPGVPTDGSNLAMKALAVFREETGEMDPLAVKLEKRIPHGAGLGGGSSDAAAMLRALDTHFGTKLGVDALVELAARIGSDIPFFLGPPVGRVLGRGEILEPGPELPELQVVLLKPSFGVSTPDAYRRWKDAPAVADVDFAPQVLDWGELVNDLERPVFGKHLFLAEMREWLRARPEVAGALMSGSGSTVFAVLEDPGKAGEVISAAKEELDPTLWAWSGKTGSGVFQAPEGMPE</sequence>
<feature type="binding site" evidence="9">
    <location>
        <begin position="95"/>
        <end position="105"/>
    </location>
    <ligand>
        <name>ATP</name>
        <dbReference type="ChEBI" id="CHEBI:30616"/>
    </ligand>
</feature>
<evidence type="ECO:0000256" key="8">
    <source>
        <dbReference type="ARBA" id="ARBA00032554"/>
    </source>
</evidence>
<dbReference type="Gene3D" id="3.30.230.10">
    <property type="match status" value="1"/>
</dbReference>
<dbReference type="SUPFAM" id="SSF54211">
    <property type="entry name" value="Ribosomal protein S5 domain 2-like"/>
    <property type="match status" value="1"/>
</dbReference>
<dbReference type="InterPro" id="IPR006204">
    <property type="entry name" value="GHMP_kinase_N_dom"/>
</dbReference>
<dbReference type="InterPro" id="IPR020568">
    <property type="entry name" value="Ribosomal_Su5_D2-typ_SF"/>
</dbReference>
<keyword evidence="9" id="KW-0414">Isoprene biosynthesis</keyword>
<dbReference type="PIRSF" id="PIRSF010376">
    <property type="entry name" value="IspE"/>
    <property type="match status" value="1"/>
</dbReference>
<feature type="domain" description="GHMP kinase N-terminal" evidence="10">
    <location>
        <begin position="67"/>
        <end position="141"/>
    </location>
</feature>
<keyword evidence="13" id="KW-1185">Reference proteome</keyword>
<feature type="active site" evidence="9">
    <location>
        <position position="137"/>
    </location>
</feature>
<dbReference type="EMBL" id="AP024702">
    <property type="protein sequence ID" value="BCX50198.1"/>
    <property type="molecule type" value="Genomic_DNA"/>
</dbReference>
<evidence type="ECO:0000256" key="6">
    <source>
        <dbReference type="ARBA" id="ARBA00022777"/>
    </source>
</evidence>
<organism evidence="12 13">
    <name type="scientific">Haloferula helveola</name>
    <dbReference type="NCBI Taxonomy" id="490095"/>
    <lineage>
        <taxon>Bacteria</taxon>
        <taxon>Pseudomonadati</taxon>
        <taxon>Verrucomicrobiota</taxon>
        <taxon>Verrucomicrobiia</taxon>
        <taxon>Verrucomicrobiales</taxon>
        <taxon>Verrucomicrobiaceae</taxon>
        <taxon>Haloferula</taxon>
    </lineage>
</organism>
<dbReference type="Pfam" id="PF08544">
    <property type="entry name" value="GHMP_kinases_C"/>
    <property type="match status" value="1"/>
</dbReference>
<reference evidence="12 13" key="1">
    <citation type="submission" date="2021-06" db="EMBL/GenBank/DDBJ databases">
        <title>Complete genome of Haloferula helveola possessing various polysaccharide degrading enzymes.</title>
        <authorList>
            <person name="Takami H."/>
            <person name="Huang C."/>
            <person name="Hamasaki K."/>
        </authorList>
    </citation>
    <scope>NUCLEOTIDE SEQUENCE [LARGE SCALE GENOMIC DNA]</scope>
    <source>
        <strain evidence="12 13">CN-1</strain>
    </source>
</reference>
<evidence type="ECO:0000256" key="7">
    <source>
        <dbReference type="ARBA" id="ARBA00022840"/>
    </source>
</evidence>
<evidence type="ECO:0000259" key="11">
    <source>
        <dbReference type="Pfam" id="PF08544"/>
    </source>
</evidence>
<dbReference type="GO" id="GO:0016301">
    <property type="term" value="F:kinase activity"/>
    <property type="evidence" value="ECO:0007669"/>
    <property type="project" value="UniProtKB-KW"/>
</dbReference>
<dbReference type="SUPFAM" id="SSF55060">
    <property type="entry name" value="GHMP Kinase, C-terminal domain"/>
    <property type="match status" value="1"/>
</dbReference>
<dbReference type="PANTHER" id="PTHR43527">
    <property type="entry name" value="4-DIPHOSPHOCYTIDYL-2-C-METHYL-D-ERYTHRITOL KINASE, CHLOROPLASTIC"/>
    <property type="match status" value="1"/>
</dbReference>
<feature type="domain" description="GHMP kinase C-terminal" evidence="11">
    <location>
        <begin position="205"/>
        <end position="266"/>
    </location>
</feature>
<dbReference type="InterPro" id="IPR013750">
    <property type="entry name" value="GHMP_kinase_C_dom"/>
</dbReference>
<dbReference type="EC" id="2.7.1.148" evidence="2 9"/>
<feature type="active site" evidence="9">
    <location>
        <position position="12"/>
    </location>
</feature>
<keyword evidence="5 9" id="KW-0547">Nucleotide-binding</keyword>
<evidence type="ECO:0000259" key="10">
    <source>
        <dbReference type="Pfam" id="PF00288"/>
    </source>
</evidence>
<protein>
    <recommendedName>
        <fullName evidence="3 9">4-diphosphocytidyl-2-C-methyl-D-erythritol kinase</fullName>
        <shortName evidence="9">CMK</shortName>
        <ecNumber evidence="2 9">2.7.1.148</ecNumber>
    </recommendedName>
    <alternativeName>
        <fullName evidence="8 9">4-(cytidine-5'-diphospho)-2-C-methyl-D-erythritol kinase</fullName>
    </alternativeName>
</protein>
<keyword evidence="4 9" id="KW-0808">Transferase</keyword>